<feature type="transmembrane region" description="Helical" evidence="2">
    <location>
        <begin position="261"/>
        <end position="284"/>
    </location>
</feature>
<organism evidence="4 5">
    <name type="scientific">Nocardia arthritidis</name>
    <dbReference type="NCBI Taxonomy" id="228602"/>
    <lineage>
        <taxon>Bacteria</taxon>
        <taxon>Bacillati</taxon>
        <taxon>Actinomycetota</taxon>
        <taxon>Actinomycetes</taxon>
        <taxon>Mycobacteriales</taxon>
        <taxon>Nocardiaceae</taxon>
        <taxon>Nocardia</taxon>
    </lineage>
</organism>
<keyword evidence="2" id="KW-0472">Membrane</keyword>
<dbReference type="Pfam" id="PF14219">
    <property type="entry name" value="DUF4328"/>
    <property type="match status" value="1"/>
</dbReference>
<feature type="transmembrane region" description="Helical" evidence="2">
    <location>
        <begin position="147"/>
        <end position="171"/>
    </location>
</feature>
<protein>
    <submittedName>
        <fullName evidence="4">DUF4328 domain-containing protein</fullName>
    </submittedName>
</protein>
<evidence type="ECO:0000259" key="3">
    <source>
        <dbReference type="Pfam" id="PF14219"/>
    </source>
</evidence>
<name>A0A6G9Y4F9_9NOCA</name>
<evidence type="ECO:0000256" key="1">
    <source>
        <dbReference type="SAM" id="MobiDB-lite"/>
    </source>
</evidence>
<dbReference type="KEGG" id="nah:F5544_00505"/>
<accession>A0A6G9Y4F9</accession>
<keyword evidence="5" id="KW-1185">Reference proteome</keyword>
<reference evidence="4 5" key="1">
    <citation type="journal article" date="2019" name="ACS Chem. Biol.">
        <title>Identification and Mobilization of a Cryptic Antibiotic Biosynthesis Gene Locus from a Human-Pathogenic Nocardia Isolate.</title>
        <authorList>
            <person name="Herisse M."/>
            <person name="Ishida K."/>
            <person name="Porter J.L."/>
            <person name="Howden B."/>
            <person name="Hertweck C."/>
            <person name="Stinear T.P."/>
            <person name="Pidot S.J."/>
        </authorList>
    </citation>
    <scope>NUCLEOTIDE SEQUENCE [LARGE SCALE GENOMIC DNA]</scope>
    <source>
        <strain evidence="4 5">AUSMDU00012717</strain>
    </source>
</reference>
<evidence type="ECO:0000313" key="5">
    <source>
        <dbReference type="Proteomes" id="UP000503540"/>
    </source>
</evidence>
<gene>
    <name evidence="4" type="ORF">F5544_00505</name>
</gene>
<dbReference type="RefSeq" id="WP_167471351.1">
    <property type="nucleotide sequence ID" value="NZ_CP046172.1"/>
</dbReference>
<dbReference type="AlphaFoldDB" id="A0A6G9Y4F9"/>
<dbReference type="Proteomes" id="UP000503540">
    <property type="component" value="Chromosome"/>
</dbReference>
<feature type="domain" description="DUF4328" evidence="3">
    <location>
        <begin position="133"/>
        <end position="285"/>
    </location>
</feature>
<proteinExistence type="predicted"/>
<keyword evidence="2" id="KW-1133">Transmembrane helix</keyword>
<feature type="transmembrane region" description="Helical" evidence="2">
    <location>
        <begin position="227"/>
        <end position="249"/>
    </location>
</feature>
<feature type="compositionally biased region" description="Basic and acidic residues" evidence="1">
    <location>
        <begin position="325"/>
        <end position="338"/>
    </location>
</feature>
<dbReference type="InterPro" id="IPR025565">
    <property type="entry name" value="DUF4328"/>
</dbReference>
<feature type="region of interest" description="Disordered" evidence="1">
    <location>
        <begin position="312"/>
        <end position="338"/>
    </location>
</feature>
<sequence>MSTVVQPCARCGARWAVQGAPMHWCPRCRGVLLSPAPIDAPAERRNYRWVARRPDQRIRRAQAKPRAAVGTPRYSEIPRWGLRDQPPSAPAAPRWPFARVAGYAVALLLATAGAFGVAVLAELVRYLILLRNRSRLINPALLTASDWFVNVSALLALTVALVTALAVAGWLIAMRHREFERRGQRDSRPAWVLVVGCLVPVWNLIWPGVFLTEALGDKPDPHALRAIRIWWCAWVLGAGFAVAAVLWHFPNTLQAKADGVVLTMYTELIAIAVAVLTLWVMRLIDGRDLRGRTRIARRWVIAVDPMTPVIEPVRPGGRNGEADQDVTRTRAQEEVMAK</sequence>
<keyword evidence="2" id="KW-0812">Transmembrane</keyword>
<feature type="transmembrane region" description="Helical" evidence="2">
    <location>
        <begin position="100"/>
        <end position="127"/>
    </location>
</feature>
<evidence type="ECO:0000313" key="4">
    <source>
        <dbReference type="EMBL" id="QIS08034.1"/>
    </source>
</evidence>
<evidence type="ECO:0000256" key="2">
    <source>
        <dbReference type="SAM" id="Phobius"/>
    </source>
</evidence>
<dbReference type="EMBL" id="CP046172">
    <property type="protein sequence ID" value="QIS08034.1"/>
    <property type="molecule type" value="Genomic_DNA"/>
</dbReference>
<feature type="transmembrane region" description="Helical" evidence="2">
    <location>
        <begin position="191"/>
        <end position="215"/>
    </location>
</feature>